<feature type="domain" description="Transposase IS4-like" evidence="2">
    <location>
        <begin position="42"/>
        <end position="179"/>
    </location>
</feature>
<evidence type="ECO:0000313" key="3">
    <source>
        <dbReference type="EMBL" id="GAA4691893.1"/>
    </source>
</evidence>
<feature type="region of interest" description="Disordered" evidence="1">
    <location>
        <begin position="1"/>
        <end position="20"/>
    </location>
</feature>
<evidence type="ECO:0000259" key="2">
    <source>
        <dbReference type="Pfam" id="PF01609"/>
    </source>
</evidence>
<proteinExistence type="predicted"/>
<dbReference type="PANTHER" id="PTHR30007:SF1">
    <property type="entry name" value="BLR1914 PROTEIN"/>
    <property type="match status" value="1"/>
</dbReference>
<dbReference type="Proteomes" id="UP001501446">
    <property type="component" value="Unassembled WGS sequence"/>
</dbReference>
<evidence type="ECO:0000313" key="4">
    <source>
        <dbReference type="Proteomes" id="UP001501446"/>
    </source>
</evidence>
<accession>A0ABP8WPG5</accession>
<dbReference type="PANTHER" id="PTHR30007">
    <property type="entry name" value="PHP DOMAIN PROTEIN"/>
    <property type="match status" value="1"/>
</dbReference>
<dbReference type="InterPro" id="IPR002559">
    <property type="entry name" value="Transposase_11"/>
</dbReference>
<comment type="caution">
    <text evidence="3">The sequence shown here is derived from an EMBL/GenBank/DDBJ whole genome shotgun (WGS) entry which is preliminary data.</text>
</comment>
<dbReference type="Pfam" id="PF01609">
    <property type="entry name" value="DDE_Tnp_1"/>
    <property type="match status" value="1"/>
</dbReference>
<dbReference type="NCBIfam" id="NF033580">
    <property type="entry name" value="transpos_IS5_3"/>
    <property type="match status" value="1"/>
</dbReference>
<name>A0ABP8WPG5_9MICC</name>
<reference evidence="4" key="1">
    <citation type="journal article" date="2019" name="Int. J. Syst. Evol. Microbiol.">
        <title>The Global Catalogue of Microorganisms (GCM) 10K type strain sequencing project: providing services to taxonomists for standard genome sequencing and annotation.</title>
        <authorList>
            <consortium name="The Broad Institute Genomics Platform"/>
            <consortium name="The Broad Institute Genome Sequencing Center for Infectious Disease"/>
            <person name="Wu L."/>
            <person name="Ma J."/>
        </authorList>
    </citation>
    <scope>NUCLEOTIDE SEQUENCE [LARGE SCALE GENOMIC DNA]</scope>
    <source>
        <strain evidence="4">JCM 18958</strain>
    </source>
</reference>
<protein>
    <recommendedName>
        <fullName evidence="2">Transposase IS4-like domain-containing protein</fullName>
    </recommendedName>
</protein>
<keyword evidence="4" id="KW-1185">Reference proteome</keyword>
<dbReference type="EMBL" id="BAABLN010000005">
    <property type="protein sequence ID" value="GAA4691893.1"/>
    <property type="molecule type" value="Genomic_DNA"/>
</dbReference>
<evidence type="ECO:0000256" key="1">
    <source>
        <dbReference type="SAM" id="MobiDB-lite"/>
    </source>
</evidence>
<organism evidence="3 4">
    <name type="scientific">Kocuria gwangalliensis</name>
    <dbReference type="NCBI Taxonomy" id="501592"/>
    <lineage>
        <taxon>Bacteria</taxon>
        <taxon>Bacillati</taxon>
        <taxon>Actinomycetota</taxon>
        <taxon>Actinomycetes</taxon>
        <taxon>Micrococcales</taxon>
        <taxon>Micrococcaceae</taxon>
        <taxon>Kocuria</taxon>
    </lineage>
</organism>
<gene>
    <name evidence="3" type="ORF">GCM10025781_06360</name>
</gene>
<sequence length="191" mass="21096">MGEAPPHRPGPARPGRGAGLVEGVFGFGECPGEKGGELTGPNPTDRGKLGTKYHLLVTADGLPLAVAITGANRHDSMLVEPILDGLSPVKGRGRGRPRRRPVKLHADKAYDNRRVRRYLRRRGITARIARIGVDSSERLGRHRWVVERTISWLLAFRRLAIRYDRSATTITAVATLAITVICARRLPRKDY</sequence>